<keyword evidence="7 14" id="KW-0067">ATP-binding</keyword>
<dbReference type="Pfam" id="PF00580">
    <property type="entry name" value="UvrD-helicase"/>
    <property type="match status" value="1"/>
</dbReference>
<dbReference type="Pfam" id="PF12705">
    <property type="entry name" value="PDDEXK_1"/>
    <property type="match status" value="1"/>
</dbReference>
<dbReference type="PROSITE" id="PS51198">
    <property type="entry name" value="UVRD_HELICASE_ATP_BIND"/>
    <property type="match status" value="1"/>
</dbReference>
<keyword evidence="4 14" id="KW-0378">Hydrolase</keyword>
<dbReference type="GO" id="GO:0004527">
    <property type="term" value="F:exonuclease activity"/>
    <property type="evidence" value="ECO:0007669"/>
    <property type="project" value="UniProtKB-KW"/>
</dbReference>
<evidence type="ECO:0000256" key="2">
    <source>
        <dbReference type="ARBA" id="ARBA00022741"/>
    </source>
</evidence>
<comment type="catalytic activity">
    <reaction evidence="13">
        <text>ATP + H2O = ADP + phosphate + H(+)</text>
        <dbReference type="Rhea" id="RHEA:13065"/>
        <dbReference type="ChEBI" id="CHEBI:15377"/>
        <dbReference type="ChEBI" id="CHEBI:15378"/>
        <dbReference type="ChEBI" id="CHEBI:30616"/>
        <dbReference type="ChEBI" id="CHEBI:43474"/>
        <dbReference type="ChEBI" id="CHEBI:456216"/>
        <dbReference type="EC" id="5.6.2.4"/>
    </reaction>
</comment>
<dbReference type="InterPro" id="IPR011604">
    <property type="entry name" value="PDDEXK-like_dom_sf"/>
</dbReference>
<dbReference type="PANTHER" id="PTHR11070">
    <property type="entry name" value="UVRD / RECB / PCRA DNA HELICASE FAMILY MEMBER"/>
    <property type="match status" value="1"/>
</dbReference>
<dbReference type="AlphaFoldDB" id="A0A9X2MW93"/>
<evidence type="ECO:0000259" key="15">
    <source>
        <dbReference type="PROSITE" id="PS51198"/>
    </source>
</evidence>
<keyword evidence="3" id="KW-0227">DNA damage</keyword>
<evidence type="ECO:0000313" key="18">
    <source>
        <dbReference type="Proteomes" id="UP001141950"/>
    </source>
</evidence>
<dbReference type="GO" id="GO:0000725">
    <property type="term" value="P:recombinational repair"/>
    <property type="evidence" value="ECO:0007669"/>
    <property type="project" value="TreeGrafter"/>
</dbReference>
<keyword evidence="2 14" id="KW-0547">Nucleotide-binding</keyword>
<dbReference type="PROSITE" id="PS51217">
    <property type="entry name" value="UVRD_HELICASE_CTER"/>
    <property type="match status" value="1"/>
</dbReference>
<evidence type="ECO:0000256" key="4">
    <source>
        <dbReference type="ARBA" id="ARBA00022801"/>
    </source>
</evidence>
<evidence type="ECO:0000256" key="9">
    <source>
        <dbReference type="ARBA" id="ARBA00023204"/>
    </source>
</evidence>
<dbReference type="GO" id="GO:0005524">
    <property type="term" value="F:ATP binding"/>
    <property type="evidence" value="ECO:0007669"/>
    <property type="project" value="UniProtKB-UniRule"/>
</dbReference>
<gene>
    <name evidence="17" type="ORF">NQZ67_13285</name>
</gene>
<evidence type="ECO:0000256" key="10">
    <source>
        <dbReference type="ARBA" id="ARBA00023235"/>
    </source>
</evidence>
<dbReference type="Proteomes" id="UP001141950">
    <property type="component" value="Unassembled WGS sequence"/>
</dbReference>
<dbReference type="Gene3D" id="3.90.320.10">
    <property type="match status" value="1"/>
</dbReference>
<dbReference type="GO" id="GO:0003677">
    <property type="term" value="F:DNA binding"/>
    <property type="evidence" value="ECO:0007669"/>
    <property type="project" value="UniProtKB-KW"/>
</dbReference>
<keyword evidence="9" id="KW-0234">DNA repair</keyword>
<dbReference type="Pfam" id="PF13361">
    <property type="entry name" value="UvrD_C"/>
    <property type="match status" value="1"/>
</dbReference>
<evidence type="ECO:0000313" key="17">
    <source>
        <dbReference type="EMBL" id="MCR2804852.1"/>
    </source>
</evidence>
<dbReference type="InterPro" id="IPR014016">
    <property type="entry name" value="UvrD-like_ATP-bd"/>
</dbReference>
<dbReference type="GO" id="GO:0005829">
    <property type="term" value="C:cytosol"/>
    <property type="evidence" value="ECO:0007669"/>
    <property type="project" value="TreeGrafter"/>
</dbReference>
<dbReference type="SUPFAM" id="SSF52540">
    <property type="entry name" value="P-loop containing nucleoside triphosphate hydrolases"/>
    <property type="match status" value="1"/>
</dbReference>
<sequence>MIDDTEALLRDEEARRRILTDLDTTFLVEAGAGSGKTTSIVGRMLAVIMEGKAEARQMAAITFTNKAAGELLGRFRIKLESAAADAATAEERAVWERALHQLPECFVGTIHAFCGRLLRERPLEAGLDPAFREIDELEDRELRERNWDRYLAELERSGDTERLGELIAMQVDVDDLRAVYHRVSQYEDVEIRMTETERPDFAWIRDTLVPMITEAGAYLPTFEPEKGWDPLQTAIRQARRHLEVRDMEDEMNILRLARLFDRSLTVTQNRWTDKAKAKAWCEAFQSWRGSALEPFLKSWREYIHPKAVAFVLPAVRLGRESRIAEGKLNFQDLLLRAAELLRSDAGVRDYFARRFRVLFVDEFQDTDPAQAEMMLLLTGRDARESDWRRSVPRPGSLFVVGDPKQSIYRFRRADISTYNFVKTRIAASGDVIGLTRNFRSVHAIGDYVNVAFAAKFTEPGGQSDYQAAFVRMLTQLPNPPEDRALHGVFTMTVPKQDYDRQLDIACCDAERTAAFIAWACQGNLNVMDKDGRGKPVLRPAEPGDFLVLVKYRKYIALYAELLEQYGLPSDTSGSEAMTEELRAVRLLAQSLNNRADPIALLAVLRGMLFGISDDELYHYRREGGAVSLDSIARSDELSDKGRRVEEAIQTLRRYAEWTAELPALAAFARIVDDMGLLAASAGAGSGGAIRCGTLVKLLELLQQDADAAVDWTAMTKRLNRLTDEESMESASLFSGSGAAVRVMNLHKAKGLEAPVVLLACPCGCVEHDASEHVDRMAEPPQGYFTIEKRKDSYTTEVIAQPAGWEERAEEERLFMRAETDRLLYVAATRAKQLLIVSRYPSRPAIDPWSPLAGSLERYSELYVPNARPLEAEELRQMPPVAQWEETRTLIMERAIRPSYRLASVTGLAKASGGEEEARRLFDEGGVPSALEEAGGTAYGTLVHRCLQALGEGMDDGDLPLFTRLAAQEAGLDERWAEKAEEAVRLTVASELWRRVMRAKRRCFEYTFLAARSVPAPESGAAETLLLHGVIDLAFEEDDGWVIADFKTDRYGTAPEESGLAARYKPQLAAYAEEWERMNGGAVKETGLYFVHSHKYRML</sequence>
<evidence type="ECO:0000256" key="14">
    <source>
        <dbReference type="PROSITE-ProRule" id="PRU00560"/>
    </source>
</evidence>
<dbReference type="EC" id="5.6.2.4" evidence="12"/>
<dbReference type="InterPro" id="IPR014017">
    <property type="entry name" value="DNA_helicase_UvrD-like_C"/>
</dbReference>
<dbReference type="PANTHER" id="PTHR11070:SF23">
    <property type="entry name" value="RECBCD ENZYME SUBUNIT RECB"/>
    <property type="match status" value="1"/>
</dbReference>
<evidence type="ECO:0000259" key="16">
    <source>
        <dbReference type="PROSITE" id="PS51217"/>
    </source>
</evidence>
<evidence type="ECO:0000256" key="7">
    <source>
        <dbReference type="ARBA" id="ARBA00022840"/>
    </source>
</evidence>
<proteinExistence type="predicted"/>
<keyword evidence="18" id="KW-1185">Reference proteome</keyword>
<keyword evidence="5 14" id="KW-0347">Helicase</keyword>
<feature type="domain" description="UvrD-like helicase ATP-binding" evidence="15">
    <location>
        <begin position="9"/>
        <end position="441"/>
    </location>
</feature>
<keyword evidence="10" id="KW-0413">Isomerase</keyword>
<name>A0A9X2MW93_9BACL</name>
<reference evidence="17" key="1">
    <citation type="submission" date="2022-08" db="EMBL/GenBank/DDBJ databases">
        <title>The genomic sequence of strain Paenibacillus sp. SCIV0701.</title>
        <authorList>
            <person name="Zhao H."/>
        </authorList>
    </citation>
    <scope>NUCLEOTIDE SEQUENCE</scope>
    <source>
        <strain evidence="17">SCIV0701</strain>
    </source>
</reference>
<organism evidence="17 18">
    <name type="scientific">Paenibacillus soyae</name>
    <dbReference type="NCBI Taxonomy" id="2969249"/>
    <lineage>
        <taxon>Bacteria</taxon>
        <taxon>Bacillati</taxon>
        <taxon>Bacillota</taxon>
        <taxon>Bacilli</taxon>
        <taxon>Bacillales</taxon>
        <taxon>Paenibacillaceae</taxon>
        <taxon>Paenibacillus</taxon>
    </lineage>
</organism>
<comment type="catalytic activity">
    <reaction evidence="11">
        <text>Couples ATP hydrolysis with the unwinding of duplex DNA by translocating in the 3'-5' direction.</text>
        <dbReference type="EC" id="5.6.2.4"/>
    </reaction>
</comment>
<dbReference type="GO" id="GO:0009338">
    <property type="term" value="C:exodeoxyribonuclease V complex"/>
    <property type="evidence" value="ECO:0007669"/>
    <property type="project" value="TreeGrafter"/>
</dbReference>
<dbReference type="InterPro" id="IPR027417">
    <property type="entry name" value="P-loop_NTPase"/>
</dbReference>
<feature type="binding site" evidence="14">
    <location>
        <begin position="30"/>
        <end position="37"/>
    </location>
    <ligand>
        <name>ATP</name>
        <dbReference type="ChEBI" id="CHEBI:30616"/>
    </ligand>
</feature>
<dbReference type="InterPro" id="IPR000212">
    <property type="entry name" value="DNA_helicase_UvrD/REP"/>
</dbReference>
<dbReference type="RefSeq" id="WP_257446274.1">
    <property type="nucleotide sequence ID" value="NZ_JANIPJ010000008.1"/>
</dbReference>
<keyword evidence="6" id="KW-0269">Exonuclease</keyword>
<evidence type="ECO:0000256" key="3">
    <source>
        <dbReference type="ARBA" id="ARBA00022763"/>
    </source>
</evidence>
<evidence type="ECO:0000256" key="11">
    <source>
        <dbReference type="ARBA" id="ARBA00034617"/>
    </source>
</evidence>
<evidence type="ECO:0000256" key="13">
    <source>
        <dbReference type="ARBA" id="ARBA00048988"/>
    </source>
</evidence>
<evidence type="ECO:0000256" key="1">
    <source>
        <dbReference type="ARBA" id="ARBA00022722"/>
    </source>
</evidence>
<comment type="caution">
    <text evidence="17">The sequence shown here is derived from an EMBL/GenBank/DDBJ whole genome shotgun (WGS) entry which is preliminary data.</text>
</comment>
<protein>
    <recommendedName>
        <fullName evidence="12">DNA 3'-5' helicase</fullName>
        <ecNumber evidence="12">5.6.2.4</ecNumber>
    </recommendedName>
</protein>
<dbReference type="EMBL" id="JANIPJ010000008">
    <property type="protein sequence ID" value="MCR2804852.1"/>
    <property type="molecule type" value="Genomic_DNA"/>
</dbReference>
<feature type="domain" description="UvrD-like helicase C-terminal" evidence="16">
    <location>
        <begin position="467"/>
        <end position="750"/>
    </location>
</feature>
<dbReference type="InterPro" id="IPR038726">
    <property type="entry name" value="PDDEXK_AddAB-type"/>
</dbReference>
<keyword evidence="1" id="KW-0540">Nuclease</keyword>
<dbReference type="SUPFAM" id="SSF52980">
    <property type="entry name" value="Restriction endonuclease-like"/>
    <property type="match status" value="1"/>
</dbReference>
<evidence type="ECO:0000256" key="8">
    <source>
        <dbReference type="ARBA" id="ARBA00023125"/>
    </source>
</evidence>
<dbReference type="Gene3D" id="3.40.50.300">
    <property type="entry name" value="P-loop containing nucleotide triphosphate hydrolases"/>
    <property type="match status" value="4"/>
</dbReference>
<dbReference type="InterPro" id="IPR011335">
    <property type="entry name" value="Restrct_endonuc-II-like"/>
</dbReference>
<accession>A0A9X2MW93</accession>
<evidence type="ECO:0000256" key="5">
    <source>
        <dbReference type="ARBA" id="ARBA00022806"/>
    </source>
</evidence>
<evidence type="ECO:0000256" key="6">
    <source>
        <dbReference type="ARBA" id="ARBA00022839"/>
    </source>
</evidence>
<keyword evidence="8" id="KW-0238">DNA-binding</keyword>
<dbReference type="GO" id="GO:0043138">
    <property type="term" value="F:3'-5' DNA helicase activity"/>
    <property type="evidence" value="ECO:0007669"/>
    <property type="project" value="UniProtKB-EC"/>
</dbReference>
<evidence type="ECO:0000256" key="12">
    <source>
        <dbReference type="ARBA" id="ARBA00034808"/>
    </source>
</evidence>